<organism evidence="11 12">
    <name type="scientific">Candidatus Spyradenecus faecavium</name>
    <dbReference type="NCBI Taxonomy" id="2840947"/>
    <lineage>
        <taxon>Bacteria</taxon>
        <taxon>Pseudomonadati</taxon>
        <taxon>Lentisphaerota</taxon>
        <taxon>Lentisphaeria</taxon>
        <taxon>Lentisphaerales</taxon>
        <taxon>Lentisphaeraceae</taxon>
        <taxon>Lentisphaeraceae incertae sedis</taxon>
        <taxon>Candidatus Spyradenecus</taxon>
    </lineage>
</organism>
<evidence type="ECO:0000259" key="8">
    <source>
        <dbReference type="Pfam" id="PF13089"/>
    </source>
</evidence>
<dbReference type="EMBL" id="DVOR01000024">
    <property type="protein sequence ID" value="HIV08625.1"/>
    <property type="molecule type" value="Genomic_DNA"/>
</dbReference>
<reference evidence="11" key="2">
    <citation type="journal article" date="2021" name="PeerJ">
        <title>Extensive microbial diversity within the chicken gut microbiome revealed by metagenomics and culture.</title>
        <authorList>
            <person name="Gilroy R."/>
            <person name="Ravi A."/>
            <person name="Getino M."/>
            <person name="Pursley I."/>
            <person name="Horton D.L."/>
            <person name="Alikhan N.F."/>
            <person name="Baker D."/>
            <person name="Gharbi K."/>
            <person name="Hall N."/>
            <person name="Watson M."/>
            <person name="Adriaenssens E.M."/>
            <person name="Foster-Nyarko E."/>
            <person name="Jarju S."/>
            <person name="Secka A."/>
            <person name="Antonio M."/>
            <person name="Oren A."/>
            <person name="Chaudhuri R.R."/>
            <person name="La Ragione R."/>
            <person name="Hildebrand F."/>
            <person name="Pallen M.J."/>
        </authorList>
    </citation>
    <scope>NUCLEOTIDE SEQUENCE</scope>
    <source>
        <strain evidence="11">35461</strain>
    </source>
</reference>
<dbReference type="PIRSF" id="PIRSF015589">
    <property type="entry name" value="PP_kinase"/>
    <property type="match status" value="1"/>
</dbReference>
<dbReference type="Gene3D" id="1.20.58.310">
    <property type="entry name" value="Polyphosphate kinase N-terminal domain"/>
    <property type="match status" value="1"/>
</dbReference>
<feature type="domain" description="Polyphosphate kinase N-terminal" evidence="8">
    <location>
        <begin position="11"/>
        <end position="115"/>
    </location>
</feature>
<keyword evidence="2 6" id="KW-0808">Transferase</keyword>
<evidence type="ECO:0000313" key="12">
    <source>
        <dbReference type="Proteomes" id="UP000886845"/>
    </source>
</evidence>
<dbReference type="GO" id="GO:0009358">
    <property type="term" value="C:polyphosphate kinase complex"/>
    <property type="evidence" value="ECO:0007669"/>
    <property type="project" value="InterPro"/>
</dbReference>
<dbReference type="Pfam" id="PF13090">
    <property type="entry name" value="PP_kinase_C"/>
    <property type="match status" value="1"/>
</dbReference>
<sequence>MDETVAYGCTVNRELSWLAFNRRVLEEADLESRPPLDRLTFLGIFISNLDEFYRVRVGSLLDQMALEPPPVDDKTGWTPAQQLAAVLREADSLVDLAGAVVSRVRADLARAGVSFERPEQLDGPRAAVMARFYKDELKPLLSPLTIDAHHPFPFIRDREEAVVCRLGKRTLGVILLGRLPRLRVFNDEAGAWALHTSAVVRFFAPKLYGRQEPNECVVCRVTRNADLTVEESEGETDFRGAMRDFVRRRKKLAPVCLQFAQQPSKELEALLRDRLALPDAVQSRAQDLPLDPAFAFTLAKALPPELAKSLSAPTRKPAAVAWAQGDIAARVAEHGRLLHFPFESINPFVKLLEQAADDPKVSAIRITLYRLSSNSRIAQALARAAENGKDVLCVLELRARFDEENNINYSEMLQDAGCTVIYGLPGYKVHAKVCLILYNDGGDEPRTLTQIGTGNYNEKTAALYTDLSYLTTDPTIGRDAIRLFRALCLGDPEVESDALWVAPKSFLPRLLAQLDQEIAEARAGRPAYAFLKVNSLNNMPLIRKLIEASQAGVTVDLHVRGICCIRPGIPGKTDRLTIRSIVGDSLEHTRLLCFGAPGRERLFIGSGDFLNRNLNRRVEVYTPILDPDCRKDLLKVIAVSYTHL</sequence>
<dbReference type="InterPro" id="IPR025200">
    <property type="entry name" value="PPK_C_dom2"/>
</dbReference>
<dbReference type="GO" id="GO:0008976">
    <property type="term" value="F:polyphosphate kinase activity"/>
    <property type="evidence" value="ECO:0007669"/>
    <property type="project" value="UniProtKB-EC"/>
</dbReference>
<dbReference type="PANTHER" id="PTHR30218:SF0">
    <property type="entry name" value="POLYPHOSPHATE KINASE"/>
    <property type="match status" value="1"/>
</dbReference>
<dbReference type="InterPro" id="IPR041108">
    <property type="entry name" value="PP_kinase_C_1"/>
</dbReference>
<dbReference type="InterPro" id="IPR036832">
    <property type="entry name" value="PPK_N_dom_sf"/>
</dbReference>
<name>A0A9D1NL38_9BACT</name>
<comment type="caution">
    <text evidence="11">The sequence shown here is derived from an EMBL/GenBank/DDBJ whole genome shotgun (WGS) entry which is preliminary data.</text>
</comment>
<keyword evidence="1 6" id="KW-0597">Phosphoprotein</keyword>
<keyword evidence="4 11" id="KW-0418">Kinase</keyword>
<evidence type="ECO:0000256" key="1">
    <source>
        <dbReference type="ARBA" id="ARBA00022553"/>
    </source>
</evidence>
<evidence type="ECO:0000256" key="2">
    <source>
        <dbReference type="ARBA" id="ARBA00022679"/>
    </source>
</evidence>
<feature type="domain" description="Polyphosphate kinase C-terminal" evidence="9">
    <location>
        <begin position="499"/>
        <end position="639"/>
    </location>
</feature>
<dbReference type="Pfam" id="PF17941">
    <property type="entry name" value="PP_kinase_C_1"/>
    <property type="match status" value="1"/>
</dbReference>
<dbReference type="Gene3D" id="3.30.1840.10">
    <property type="entry name" value="Polyphosphate kinase middle domain"/>
    <property type="match status" value="1"/>
</dbReference>
<accession>A0A9D1NL38</accession>
<gene>
    <name evidence="11" type="primary">ppk1</name>
    <name evidence="11" type="ORF">IAC79_00725</name>
</gene>
<dbReference type="EC" id="2.7.4.1" evidence="6"/>
<dbReference type="PANTHER" id="PTHR30218">
    <property type="entry name" value="POLYPHOSPHATE KINASE"/>
    <property type="match status" value="1"/>
</dbReference>
<evidence type="ECO:0000259" key="7">
    <source>
        <dbReference type="Pfam" id="PF02503"/>
    </source>
</evidence>
<dbReference type="Pfam" id="PF02503">
    <property type="entry name" value="PP_kinase"/>
    <property type="match status" value="1"/>
</dbReference>
<comment type="PTM">
    <text evidence="6">An intermediate of this reaction is the autophosphorylated ppk in which a phosphate is covalently linked to a histidine residue through a N-P bond.</text>
</comment>
<dbReference type="GO" id="GO:0006799">
    <property type="term" value="P:polyphosphate biosynthetic process"/>
    <property type="evidence" value="ECO:0007669"/>
    <property type="project" value="InterPro"/>
</dbReference>
<comment type="similarity">
    <text evidence="6">Belongs to the polyphosphate kinase 1 (PPK1) family.</text>
</comment>
<evidence type="ECO:0000259" key="10">
    <source>
        <dbReference type="Pfam" id="PF17941"/>
    </source>
</evidence>
<keyword evidence="5" id="KW-0067">ATP-binding</keyword>
<evidence type="ECO:0000313" key="11">
    <source>
        <dbReference type="EMBL" id="HIV08625.1"/>
    </source>
</evidence>
<evidence type="ECO:0000256" key="4">
    <source>
        <dbReference type="ARBA" id="ARBA00022777"/>
    </source>
</evidence>
<evidence type="ECO:0000256" key="6">
    <source>
        <dbReference type="RuleBase" id="RU003800"/>
    </source>
</evidence>
<evidence type="ECO:0000256" key="5">
    <source>
        <dbReference type="ARBA" id="ARBA00022840"/>
    </source>
</evidence>
<dbReference type="InterPro" id="IPR024953">
    <property type="entry name" value="PP_kinase_middle"/>
</dbReference>
<evidence type="ECO:0000259" key="9">
    <source>
        <dbReference type="Pfam" id="PF13090"/>
    </source>
</evidence>
<feature type="non-terminal residue" evidence="11">
    <location>
        <position position="644"/>
    </location>
</feature>
<comment type="catalytic activity">
    <reaction evidence="6">
        <text>[phosphate](n) + ATP = [phosphate](n+1) + ADP</text>
        <dbReference type="Rhea" id="RHEA:19573"/>
        <dbReference type="Rhea" id="RHEA-COMP:9859"/>
        <dbReference type="Rhea" id="RHEA-COMP:14280"/>
        <dbReference type="ChEBI" id="CHEBI:16838"/>
        <dbReference type="ChEBI" id="CHEBI:30616"/>
        <dbReference type="ChEBI" id="CHEBI:456216"/>
        <dbReference type="EC" id="2.7.4.1"/>
    </reaction>
</comment>
<evidence type="ECO:0000256" key="3">
    <source>
        <dbReference type="ARBA" id="ARBA00022741"/>
    </source>
</evidence>
<feature type="domain" description="Polyphosphate kinase middle" evidence="7">
    <location>
        <begin position="128"/>
        <end position="291"/>
    </location>
</feature>
<dbReference type="InterPro" id="IPR003414">
    <property type="entry name" value="PP_kinase"/>
</dbReference>
<dbReference type="AlphaFoldDB" id="A0A9D1NL38"/>
<dbReference type="GO" id="GO:0005524">
    <property type="term" value="F:ATP binding"/>
    <property type="evidence" value="ECO:0007669"/>
    <property type="project" value="UniProtKB-KW"/>
</dbReference>
<feature type="domain" description="Polyphosphate kinase C-terminal" evidence="10">
    <location>
        <begin position="327"/>
        <end position="487"/>
    </location>
</feature>
<protein>
    <recommendedName>
        <fullName evidence="6">Polyphosphate kinase</fullName>
        <ecNumber evidence="6">2.7.4.1</ecNumber>
    </recommendedName>
</protein>
<dbReference type="Gene3D" id="3.30.870.10">
    <property type="entry name" value="Endonuclease Chain A"/>
    <property type="match status" value="2"/>
</dbReference>
<dbReference type="SUPFAM" id="SSF140356">
    <property type="entry name" value="PPK N-terminal domain-like"/>
    <property type="match status" value="1"/>
</dbReference>
<dbReference type="SUPFAM" id="SSF56024">
    <property type="entry name" value="Phospholipase D/nuclease"/>
    <property type="match status" value="2"/>
</dbReference>
<dbReference type="Proteomes" id="UP000886845">
    <property type="component" value="Unassembled WGS sequence"/>
</dbReference>
<dbReference type="SUPFAM" id="SSF143724">
    <property type="entry name" value="PHP14-like"/>
    <property type="match status" value="1"/>
</dbReference>
<proteinExistence type="inferred from homology"/>
<dbReference type="Pfam" id="PF13089">
    <property type="entry name" value="PP_kinase_N"/>
    <property type="match status" value="1"/>
</dbReference>
<reference evidence="11" key="1">
    <citation type="submission" date="2020-10" db="EMBL/GenBank/DDBJ databases">
        <authorList>
            <person name="Gilroy R."/>
        </authorList>
    </citation>
    <scope>NUCLEOTIDE SEQUENCE</scope>
    <source>
        <strain evidence="11">35461</strain>
    </source>
</reference>
<dbReference type="InterPro" id="IPR025198">
    <property type="entry name" value="PPK_N_dom"/>
</dbReference>
<dbReference type="InterPro" id="IPR036830">
    <property type="entry name" value="PP_kinase_middle_dom_sf"/>
</dbReference>
<dbReference type="NCBIfam" id="TIGR03705">
    <property type="entry name" value="poly_P_kin"/>
    <property type="match status" value="1"/>
</dbReference>
<keyword evidence="3" id="KW-0547">Nucleotide-binding</keyword>
<comment type="function">
    <text evidence="6">Catalyzes the reversible transfer of the terminal phosphate of ATP to form a long-chain polyphosphate (polyP).</text>
</comment>